<dbReference type="Proteomes" id="UP001232245">
    <property type="component" value="Unassembled WGS sequence"/>
</dbReference>
<dbReference type="InterPro" id="IPR044516">
    <property type="entry name" value="UXS-like"/>
</dbReference>
<evidence type="ECO:0000256" key="2">
    <source>
        <dbReference type="ARBA" id="ARBA00022793"/>
    </source>
</evidence>
<dbReference type="EC" id="5.1.3.2" evidence="6"/>
<sequence>MRVLVTGGAGFIGSHLVEKLVLKEHEVIVIDDLSNGHIDYLNPIIHNNNLTFIKGSILETELLESIFPNVDVVYHLASVLGVKNTVENPLKVIDGNINGTRKILQLANDHQVKVVFASTSEIYGKNTQLPFKEDSDRVLGPPQTHRWCYATAKALNEHICYAYAKQGLTVTVVRYFNTFGPRQTASQYGGVIPKFITAALTNQPITVYGDGSQTRSFLFVKDTVEATYRCMYLEGKSETMNIGSTETLSIMELAQKIKAFTQSNSEIVCIPYEKVYEDGFEETKNRLPDISKAKDIIGFSPVTSFDKGLLETIGWYKSRL</sequence>
<name>A0ABT9Z8S4_9BACI</name>
<dbReference type="PANTHER" id="PTHR43078:SF6">
    <property type="entry name" value="UDP-GLUCURONIC ACID DECARBOXYLASE 1"/>
    <property type="match status" value="1"/>
</dbReference>
<comment type="cofactor">
    <cofactor evidence="1">
        <name>NAD(+)</name>
        <dbReference type="ChEBI" id="CHEBI:57540"/>
    </cofactor>
</comment>
<organism evidence="6 7">
    <name type="scientific">Metabacillus niabensis</name>
    <dbReference type="NCBI Taxonomy" id="324854"/>
    <lineage>
        <taxon>Bacteria</taxon>
        <taxon>Bacillati</taxon>
        <taxon>Bacillota</taxon>
        <taxon>Bacilli</taxon>
        <taxon>Bacillales</taxon>
        <taxon>Bacillaceae</taxon>
        <taxon>Metabacillus</taxon>
    </lineage>
</organism>
<keyword evidence="3" id="KW-0520">NAD</keyword>
<keyword evidence="4" id="KW-0456">Lyase</keyword>
<keyword evidence="2" id="KW-0210">Decarboxylase</keyword>
<dbReference type="Pfam" id="PF01370">
    <property type="entry name" value="Epimerase"/>
    <property type="match status" value="1"/>
</dbReference>
<dbReference type="Gene3D" id="3.40.50.720">
    <property type="entry name" value="NAD(P)-binding Rossmann-like Domain"/>
    <property type="match status" value="1"/>
</dbReference>
<keyword evidence="7" id="KW-1185">Reference proteome</keyword>
<evidence type="ECO:0000256" key="3">
    <source>
        <dbReference type="ARBA" id="ARBA00023027"/>
    </source>
</evidence>
<evidence type="ECO:0000259" key="5">
    <source>
        <dbReference type="Pfam" id="PF01370"/>
    </source>
</evidence>
<keyword evidence="6" id="KW-0413">Isomerase</keyword>
<feature type="domain" description="NAD-dependent epimerase/dehydratase" evidence="5">
    <location>
        <begin position="3"/>
        <end position="243"/>
    </location>
</feature>
<evidence type="ECO:0000313" key="6">
    <source>
        <dbReference type="EMBL" id="MDQ0227988.1"/>
    </source>
</evidence>
<evidence type="ECO:0000256" key="4">
    <source>
        <dbReference type="ARBA" id="ARBA00023239"/>
    </source>
</evidence>
<comment type="caution">
    <text evidence="6">The sequence shown here is derived from an EMBL/GenBank/DDBJ whole genome shotgun (WGS) entry which is preliminary data.</text>
</comment>
<dbReference type="EMBL" id="JAUSTZ010000013">
    <property type="protein sequence ID" value="MDQ0227988.1"/>
    <property type="molecule type" value="Genomic_DNA"/>
</dbReference>
<protein>
    <submittedName>
        <fullName evidence="6">UDP-glucose 4-epimerase</fullName>
        <ecNumber evidence="6">5.1.3.2</ecNumber>
    </submittedName>
</protein>
<dbReference type="GO" id="GO:0003978">
    <property type="term" value="F:UDP-glucose 4-epimerase activity"/>
    <property type="evidence" value="ECO:0007669"/>
    <property type="project" value="UniProtKB-EC"/>
</dbReference>
<dbReference type="SUPFAM" id="SSF51735">
    <property type="entry name" value="NAD(P)-binding Rossmann-fold domains"/>
    <property type="match status" value="1"/>
</dbReference>
<dbReference type="InterPro" id="IPR036291">
    <property type="entry name" value="NAD(P)-bd_dom_sf"/>
</dbReference>
<reference evidence="6 7" key="1">
    <citation type="submission" date="2023-07" db="EMBL/GenBank/DDBJ databases">
        <title>Genomic Encyclopedia of Type Strains, Phase IV (KMG-IV): sequencing the most valuable type-strain genomes for metagenomic binning, comparative biology and taxonomic classification.</title>
        <authorList>
            <person name="Goeker M."/>
        </authorList>
    </citation>
    <scope>NUCLEOTIDE SEQUENCE [LARGE SCALE GENOMIC DNA]</scope>
    <source>
        <strain evidence="6 7">DSM 17723</strain>
    </source>
</reference>
<accession>A0ABT9Z8S4</accession>
<dbReference type="PANTHER" id="PTHR43078">
    <property type="entry name" value="UDP-GLUCURONIC ACID DECARBOXYLASE-RELATED"/>
    <property type="match status" value="1"/>
</dbReference>
<gene>
    <name evidence="6" type="ORF">J2S02_004352</name>
</gene>
<dbReference type="RefSeq" id="WP_174881463.1">
    <property type="nucleotide sequence ID" value="NZ_CADEPK010000359.1"/>
</dbReference>
<dbReference type="InterPro" id="IPR001509">
    <property type="entry name" value="Epimerase_deHydtase"/>
</dbReference>
<proteinExistence type="predicted"/>
<evidence type="ECO:0000256" key="1">
    <source>
        <dbReference type="ARBA" id="ARBA00001911"/>
    </source>
</evidence>
<evidence type="ECO:0000313" key="7">
    <source>
        <dbReference type="Proteomes" id="UP001232245"/>
    </source>
</evidence>